<evidence type="ECO:0000313" key="2">
    <source>
        <dbReference type="EnsemblPlants" id="HORVU.MOREX.r3.1HG0052350.1"/>
    </source>
</evidence>
<protein>
    <recommendedName>
        <fullName evidence="4">Protein XRI1</fullName>
    </recommendedName>
</protein>
<gene>
    <name evidence="2" type="primary">LOC123399120</name>
</gene>
<evidence type="ECO:0000256" key="1">
    <source>
        <dbReference type="SAM" id="MobiDB-lite"/>
    </source>
</evidence>
<feature type="compositionally biased region" description="Polar residues" evidence="1">
    <location>
        <begin position="182"/>
        <end position="202"/>
    </location>
</feature>
<reference evidence="2" key="3">
    <citation type="submission" date="2022-01" db="UniProtKB">
        <authorList>
            <consortium name="EnsemblPlants"/>
        </authorList>
    </citation>
    <scope>IDENTIFICATION</scope>
    <source>
        <strain evidence="2">subsp. vulgare</strain>
    </source>
</reference>
<sequence length="303" mass="32431">METAELQGRQHAWRWPLDAMACSSGSESGRCCLQLAWDPQLIRYLGGLGVLGVPDAAGGSPDDHGAIEHELGRFFPKCMEWQGSSEQPQDDVMEWPEEQWDELIRNFPILDEDLVGFDPSWVLDNTSRAAPSFLWKNSNEGGADLLAPSSASPVEPPTLPVPVPVAQPEHPPLSSPSSNLNVDQQLQITRINCSSKRPTTQETEQDGGGGKRSRKAGPSVVRPFSVVKPGPRGVDGVETLADINERILTPSARPVRHPVGEFACPPRASAGGGRPAPSGKAVTGFTRLHTAGKGTITVVRSSG</sequence>
<feature type="compositionally biased region" description="Low complexity" evidence="1">
    <location>
        <begin position="263"/>
        <end position="279"/>
    </location>
</feature>
<feature type="region of interest" description="Disordered" evidence="1">
    <location>
        <begin position="144"/>
        <end position="230"/>
    </location>
</feature>
<dbReference type="PANTHER" id="PTHR33385">
    <property type="entry name" value="PROTEIN XRI1"/>
    <property type="match status" value="1"/>
</dbReference>
<dbReference type="InterPro" id="IPR039933">
    <property type="entry name" value="XRI1"/>
</dbReference>
<name>A0A8I6X5N9_HORVV</name>
<feature type="compositionally biased region" description="Pro residues" evidence="1">
    <location>
        <begin position="154"/>
        <end position="174"/>
    </location>
</feature>
<dbReference type="PANTHER" id="PTHR33385:SF17">
    <property type="entry name" value="OS08G0466800 PROTEIN"/>
    <property type="match status" value="1"/>
</dbReference>
<dbReference type="Proteomes" id="UP000011116">
    <property type="component" value="Chromosome 1H"/>
</dbReference>
<dbReference type="GO" id="GO:0007143">
    <property type="term" value="P:female meiotic nuclear division"/>
    <property type="evidence" value="ECO:0007669"/>
    <property type="project" value="InterPro"/>
</dbReference>
<dbReference type="GeneID" id="123399120"/>
<dbReference type="GO" id="GO:0007140">
    <property type="term" value="P:male meiotic nuclear division"/>
    <property type="evidence" value="ECO:0007669"/>
    <property type="project" value="InterPro"/>
</dbReference>
<feature type="region of interest" description="Disordered" evidence="1">
    <location>
        <begin position="263"/>
        <end position="282"/>
    </location>
</feature>
<dbReference type="AlphaFoldDB" id="A0A8I6X5N9"/>
<dbReference type="Gramene" id="HORVU.MOREX.r3.1HG0052350.1">
    <property type="protein sequence ID" value="HORVU.MOREX.r3.1HG0052350.1"/>
    <property type="gene ID" value="HORVU.MOREX.r3.1HG0052350"/>
</dbReference>
<evidence type="ECO:0008006" key="4">
    <source>
        <dbReference type="Google" id="ProtNLM"/>
    </source>
</evidence>
<reference evidence="2" key="2">
    <citation type="submission" date="2020-10" db="EMBL/GenBank/DDBJ databases">
        <authorList>
            <person name="Scholz U."/>
            <person name="Mascher M."/>
            <person name="Fiebig A."/>
        </authorList>
    </citation>
    <scope>NUCLEOTIDE SEQUENCE [LARGE SCALE GENOMIC DNA]</scope>
    <source>
        <strain evidence="2">cv. Morex</strain>
    </source>
</reference>
<evidence type="ECO:0000313" key="3">
    <source>
        <dbReference type="Proteomes" id="UP000011116"/>
    </source>
</evidence>
<proteinExistence type="predicted"/>
<dbReference type="EnsemblPlants" id="HORVU.MOREX.r3.1HG0052350.1">
    <property type="protein sequence ID" value="HORVU.MOREX.r3.1HG0052350.1"/>
    <property type="gene ID" value="HORVU.MOREX.r3.1HG0052350"/>
</dbReference>
<reference evidence="3" key="1">
    <citation type="journal article" date="2012" name="Nature">
        <title>A physical, genetic and functional sequence assembly of the barley genome.</title>
        <authorList>
            <consortium name="The International Barley Genome Sequencing Consortium"/>
            <person name="Mayer K.F."/>
            <person name="Waugh R."/>
            <person name="Brown J.W."/>
            <person name="Schulman A."/>
            <person name="Langridge P."/>
            <person name="Platzer M."/>
            <person name="Fincher G.B."/>
            <person name="Muehlbauer G.J."/>
            <person name="Sato K."/>
            <person name="Close T.J."/>
            <person name="Wise R.P."/>
            <person name="Stein N."/>
        </authorList>
    </citation>
    <scope>NUCLEOTIDE SEQUENCE [LARGE SCALE GENOMIC DNA]</scope>
    <source>
        <strain evidence="3">cv. Morex</strain>
    </source>
</reference>
<dbReference type="OrthoDB" id="691244at2759"/>
<dbReference type="RefSeq" id="XP_044949480.1">
    <property type="nucleotide sequence ID" value="XM_045093545.1"/>
</dbReference>
<organism evidence="2 3">
    <name type="scientific">Hordeum vulgare subsp. vulgare</name>
    <name type="common">Domesticated barley</name>
    <dbReference type="NCBI Taxonomy" id="112509"/>
    <lineage>
        <taxon>Eukaryota</taxon>
        <taxon>Viridiplantae</taxon>
        <taxon>Streptophyta</taxon>
        <taxon>Embryophyta</taxon>
        <taxon>Tracheophyta</taxon>
        <taxon>Spermatophyta</taxon>
        <taxon>Magnoliopsida</taxon>
        <taxon>Liliopsida</taxon>
        <taxon>Poales</taxon>
        <taxon>Poaceae</taxon>
        <taxon>BOP clade</taxon>
        <taxon>Pooideae</taxon>
        <taxon>Triticodae</taxon>
        <taxon>Triticeae</taxon>
        <taxon>Hordeinae</taxon>
        <taxon>Hordeum</taxon>
    </lineage>
</organism>
<accession>A0A8I6X5N9</accession>
<keyword evidence="3" id="KW-1185">Reference proteome</keyword>
<dbReference type="KEGG" id="hvg:123399120"/>